<evidence type="ECO:0000313" key="1">
    <source>
        <dbReference type="EMBL" id="MBC5996806.1"/>
    </source>
</evidence>
<keyword evidence="2" id="KW-1185">Reference proteome</keyword>
<protein>
    <submittedName>
        <fullName evidence="1">SIR2 family protein</fullName>
    </submittedName>
</protein>
<dbReference type="SUPFAM" id="SSF52467">
    <property type="entry name" value="DHS-like NAD/FAD-binding domain"/>
    <property type="match status" value="1"/>
</dbReference>
<organism evidence="1 2">
    <name type="scientific">Romboutsia faecis</name>
    <dbReference type="NCBI Taxonomy" id="2764597"/>
    <lineage>
        <taxon>Bacteria</taxon>
        <taxon>Bacillati</taxon>
        <taxon>Bacillota</taxon>
        <taxon>Clostridia</taxon>
        <taxon>Peptostreptococcales</taxon>
        <taxon>Peptostreptococcaceae</taxon>
        <taxon>Romboutsia</taxon>
    </lineage>
</organism>
<dbReference type="Proteomes" id="UP000609849">
    <property type="component" value="Unassembled WGS sequence"/>
</dbReference>
<reference evidence="1 2" key="1">
    <citation type="submission" date="2020-08" db="EMBL/GenBank/DDBJ databases">
        <authorList>
            <person name="Liu C."/>
            <person name="Sun Q."/>
        </authorList>
    </citation>
    <scope>NUCLEOTIDE SEQUENCE [LARGE SCALE GENOMIC DNA]</scope>
    <source>
        <strain evidence="1 2">NSJ-18</strain>
    </source>
</reference>
<comment type="caution">
    <text evidence="1">The sequence shown here is derived from an EMBL/GenBank/DDBJ whole genome shotgun (WGS) entry which is preliminary data.</text>
</comment>
<evidence type="ECO:0000313" key="2">
    <source>
        <dbReference type="Proteomes" id="UP000609849"/>
    </source>
</evidence>
<dbReference type="EMBL" id="JACRWE010000003">
    <property type="protein sequence ID" value="MBC5996806.1"/>
    <property type="molecule type" value="Genomic_DNA"/>
</dbReference>
<accession>A0ABR7JPF8</accession>
<dbReference type="InterPro" id="IPR029035">
    <property type="entry name" value="DHS-like_NAD/FAD-binding_dom"/>
</dbReference>
<gene>
    <name evidence="1" type="ORF">H8923_08545</name>
</gene>
<dbReference type="RefSeq" id="WP_153971725.1">
    <property type="nucleotide sequence ID" value="NZ_JACRWE010000003.1"/>
</dbReference>
<sequence length="373" mass="43691">MKITIFLGAGASAAENLPIQNELFSEYFKDLKPSDFDKEMNKELHRFFKQMFNIDLKEDKIDEINFPTFEEVLGILDLAEHRREFFKNFALEMVNKKSDSIRFVRQYLILLMAYSVNKKNTNKYHKMLLENLLKEDILLDTTFISANYDINIDNTIASLYDEEKLPVMLDYGIDFTNFYEGNNWVKAKEPMIQLLKIHGSLNWMYCPFCSSLTLTPYEGGVMRILEDIEGAKCLRCGELTVPIIVPPTYFKDMSNVFLSSVWNETEKVLRESDILIFCGYSFPEADIHIKYIIKRVQTNRKKPPLKIMVFNNHEGKKDFSLRREESRYKRFLGDDVLFTDKSFQDFAKEPGKYIRLLAKGEKVNCENSEEGIK</sequence>
<name>A0ABR7JPF8_9FIRM</name>
<proteinExistence type="predicted"/>